<dbReference type="Pfam" id="PF13308">
    <property type="entry name" value="YARHG"/>
    <property type="match status" value="1"/>
</dbReference>
<dbReference type="InterPro" id="IPR038434">
    <property type="entry name" value="YARHG_sf"/>
</dbReference>
<organism evidence="2 3">
    <name type="scientific">Flavobacterium frigoritolerans</name>
    <dbReference type="NCBI Taxonomy" id="2987686"/>
    <lineage>
        <taxon>Bacteria</taxon>
        <taxon>Pseudomonadati</taxon>
        <taxon>Bacteroidota</taxon>
        <taxon>Flavobacteriia</taxon>
        <taxon>Flavobacteriales</taxon>
        <taxon>Flavobacteriaceae</taxon>
        <taxon>Flavobacterium</taxon>
    </lineage>
</organism>
<sequence>MKFYLCIILLITLSLKAQNKIDCSKCLVELIDESKLQNEDLNSLKLLKNEIYARKGYIFSNQEYANFFKKYSWYKPVNDNSSIVYSDIEIKNIGILTQRISEISEFLVNENNSKYKIISKEKTDEIFTDEKRKELEIKFDIWKVYNYKDKTGEYYLVLTENKFKESVDGNFLNNSIKAFNFKKENNRLVKTFEINDAKGKDEESIWFWTRYIYVEDFDNDGIIEPIVIYGTSGNNGYDDGRIKILLYYKGKKIGIRIQNGVLDNERNFNVDADFYTVPKIIQDKILEQMNSMVKNNHSILPHGWQKKVAKKMTFIQE</sequence>
<dbReference type="InterPro" id="IPR025582">
    <property type="entry name" value="YARHG_dom"/>
</dbReference>
<dbReference type="Gene3D" id="1.20.58.1690">
    <property type="match status" value="1"/>
</dbReference>
<keyword evidence="3" id="KW-1185">Reference proteome</keyword>
<comment type="caution">
    <text evidence="2">The sequence shown here is derived from an EMBL/GenBank/DDBJ whole genome shotgun (WGS) entry which is preliminary data.</text>
</comment>
<protein>
    <submittedName>
        <fullName evidence="2">YARHG domain-containing protein</fullName>
    </submittedName>
</protein>
<proteinExistence type="predicted"/>
<evidence type="ECO:0000313" key="3">
    <source>
        <dbReference type="Proteomes" id="UP001151133"/>
    </source>
</evidence>
<dbReference type="RefSeq" id="WP_264288305.1">
    <property type="nucleotide sequence ID" value="NZ_JAOZEV010000017.1"/>
</dbReference>
<gene>
    <name evidence="2" type="ORF">OIU80_17675</name>
</gene>
<dbReference type="AlphaFoldDB" id="A0A9X3HMK9"/>
<accession>A0A9X3HMK9</accession>
<feature type="domain" description="YARHG" evidence="1">
    <location>
        <begin position="24"/>
        <end position="101"/>
    </location>
</feature>
<dbReference type="SMART" id="SM01324">
    <property type="entry name" value="YARHG"/>
    <property type="match status" value="1"/>
</dbReference>
<name>A0A9X3HMK9_9FLAO</name>
<evidence type="ECO:0000313" key="2">
    <source>
        <dbReference type="EMBL" id="MCV9934115.1"/>
    </source>
</evidence>
<dbReference type="InterPro" id="IPR058148">
    <property type="entry name" value="M949_RS01915-like_dom"/>
</dbReference>
<evidence type="ECO:0000259" key="1">
    <source>
        <dbReference type="SMART" id="SM01324"/>
    </source>
</evidence>
<dbReference type="Proteomes" id="UP001151133">
    <property type="component" value="Unassembled WGS sequence"/>
</dbReference>
<reference evidence="2" key="1">
    <citation type="submission" date="2022-10" db="EMBL/GenBank/DDBJ databases">
        <title>Two novel species of Flavobacterium.</title>
        <authorList>
            <person name="Liu Q."/>
            <person name="Xin Y.-H."/>
        </authorList>
    </citation>
    <scope>NUCLEOTIDE SEQUENCE</scope>
    <source>
        <strain evidence="2">LS1R47</strain>
    </source>
</reference>
<dbReference type="EMBL" id="JAOZEV010000017">
    <property type="protein sequence ID" value="MCV9934115.1"/>
    <property type="molecule type" value="Genomic_DNA"/>
</dbReference>
<dbReference type="NCBIfam" id="NF046077">
    <property type="entry name" value="LPS_M949_RS01915"/>
    <property type="match status" value="1"/>
</dbReference>